<sequence length="306" mass="32975">MTGVVSVRDLTKRYGDFAAVDGVSFEIGEGQLVAVLGPNGAGKTTTLEILEGFAGPTSGHVRVLGEDPLRGGRAWRAQVGLVLQSTSLETEPTVVDLLRVFGRLYPNPRPVAEVLELIDLADDARTRVGTLSGGQQRRVDLGLAIIGNPDVLFLDEPTTGLDPEARRRCWASVERLNDAGTTILLTTHYLDEADHLADRVMVLSARRLVADTTPAAMRAGGGLSVVRFPLPVEAPELPPSLAIHVSDRVLSLHTDRIEPVLADLLTWAQHHRLELTALEVGPPSLEEAYLSITHSEPHDALFASHV</sequence>
<evidence type="ECO:0000313" key="7">
    <source>
        <dbReference type="EMBL" id="TCC63259.1"/>
    </source>
</evidence>
<keyword evidence="5" id="KW-0046">Antibiotic resistance</keyword>
<keyword evidence="3" id="KW-0547">Nucleotide-binding</keyword>
<dbReference type="GO" id="GO:0016887">
    <property type="term" value="F:ATP hydrolysis activity"/>
    <property type="evidence" value="ECO:0007669"/>
    <property type="project" value="InterPro"/>
</dbReference>
<dbReference type="GO" id="GO:0005524">
    <property type="term" value="F:ATP binding"/>
    <property type="evidence" value="ECO:0007669"/>
    <property type="project" value="UniProtKB-KW"/>
</dbReference>
<evidence type="ECO:0000313" key="8">
    <source>
        <dbReference type="Proteomes" id="UP000291144"/>
    </source>
</evidence>
<keyword evidence="4 7" id="KW-0067">ATP-binding</keyword>
<dbReference type="InterPro" id="IPR050763">
    <property type="entry name" value="ABC_transporter_ATP-binding"/>
</dbReference>
<dbReference type="GO" id="GO:0005886">
    <property type="term" value="C:plasma membrane"/>
    <property type="evidence" value="ECO:0007669"/>
    <property type="project" value="UniProtKB-SubCell"/>
</dbReference>
<dbReference type="InterPro" id="IPR003593">
    <property type="entry name" value="AAA+_ATPase"/>
</dbReference>
<evidence type="ECO:0000256" key="5">
    <source>
        <dbReference type="ARBA" id="ARBA00023251"/>
    </source>
</evidence>
<comment type="caution">
    <text evidence="7">The sequence shown here is derived from an EMBL/GenBank/DDBJ whole genome shotgun (WGS) entry which is preliminary data.</text>
</comment>
<dbReference type="InterPro" id="IPR027417">
    <property type="entry name" value="P-loop_NTPase"/>
</dbReference>
<evidence type="ECO:0000256" key="3">
    <source>
        <dbReference type="ARBA" id="ARBA00022741"/>
    </source>
</evidence>
<dbReference type="Pfam" id="PF00005">
    <property type="entry name" value="ABC_tran"/>
    <property type="match status" value="1"/>
</dbReference>
<comment type="subcellular location">
    <subcellularLocation>
        <location evidence="1">Cell membrane</location>
        <topology evidence="1">Peripheral membrane protein</topology>
    </subcellularLocation>
</comment>
<dbReference type="InterPro" id="IPR003439">
    <property type="entry name" value="ABC_transporter-like_ATP-bd"/>
</dbReference>
<dbReference type="AlphaFoldDB" id="A0A4R0KS00"/>
<dbReference type="PROSITE" id="PS50893">
    <property type="entry name" value="ABC_TRANSPORTER_2"/>
    <property type="match status" value="1"/>
</dbReference>
<gene>
    <name evidence="7" type="ORF">E0H73_12430</name>
</gene>
<dbReference type="PROSITE" id="PS00211">
    <property type="entry name" value="ABC_TRANSPORTER_1"/>
    <property type="match status" value="1"/>
</dbReference>
<dbReference type="SMART" id="SM00382">
    <property type="entry name" value="AAA"/>
    <property type="match status" value="1"/>
</dbReference>
<dbReference type="Proteomes" id="UP000291144">
    <property type="component" value="Unassembled WGS sequence"/>
</dbReference>
<dbReference type="OrthoDB" id="5193808at2"/>
<organism evidence="7 8">
    <name type="scientific">Kribbella pittospori</name>
    <dbReference type="NCBI Taxonomy" id="722689"/>
    <lineage>
        <taxon>Bacteria</taxon>
        <taxon>Bacillati</taxon>
        <taxon>Actinomycetota</taxon>
        <taxon>Actinomycetes</taxon>
        <taxon>Propionibacteriales</taxon>
        <taxon>Kribbellaceae</taxon>
        <taxon>Kribbella</taxon>
    </lineage>
</organism>
<dbReference type="RefSeq" id="WP_131354097.1">
    <property type="nucleotide sequence ID" value="NZ_SJKB01000003.1"/>
</dbReference>
<proteinExistence type="predicted"/>
<dbReference type="InterPro" id="IPR017871">
    <property type="entry name" value="ABC_transporter-like_CS"/>
</dbReference>
<protein>
    <submittedName>
        <fullName evidence="7">ABC transporter ATP-binding protein</fullName>
    </submittedName>
</protein>
<evidence type="ECO:0000259" key="6">
    <source>
        <dbReference type="PROSITE" id="PS50893"/>
    </source>
</evidence>
<dbReference type="EMBL" id="SJKB01000003">
    <property type="protein sequence ID" value="TCC63259.1"/>
    <property type="molecule type" value="Genomic_DNA"/>
</dbReference>
<evidence type="ECO:0000256" key="1">
    <source>
        <dbReference type="ARBA" id="ARBA00004202"/>
    </source>
</evidence>
<dbReference type="GO" id="GO:0046677">
    <property type="term" value="P:response to antibiotic"/>
    <property type="evidence" value="ECO:0007669"/>
    <property type="project" value="UniProtKB-KW"/>
</dbReference>
<dbReference type="Gene3D" id="3.40.50.300">
    <property type="entry name" value="P-loop containing nucleotide triphosphate hydrolases"/>
    <property type="match status" value="1"/>
</dbReference>
<feature type="domain" description="ABC transporter" evidence="6">
    <location>
        <begin position="5"/>
        <end position="230"/>
    </location>
</feature>
<name>A0A4R0KS00_9ACTN</name>
<evidence type="ECO:0000256" key="4">
    <source>
        <dbReference type="ARBA" id="ARBA00022840"/>
    </source>
</evidence>
<reference evidence="7 8" key="1">
    <citation type="submission" date="2019-02" db="EMBL/GenBank/DDBJ databases">
        <title>Kribbella capetownensis sp. nov. and Kribbella speibonae sp. nov., isolated from soil.</title>
        <authorList>
            <person name="Curtis S.M."/>
            <person name="Norton I."/>
            <person name="Everest G.J."/>
            <person name="Meyers P.R."/>
        </authorList>
    </citation>
    <scope>NUCLEOTIDE SEQUENCE [LARGE SCALE GENOMIC DNA]</scope>
    <source>
        <strain evidence="7 8">NRRL B-24813</strain>
    </source>
</reference>
<evidence type="ECO:0000256" key="2">
    <source>
        <dbReference type="ARBA" id="ARBA00022448"/>
    </source>
</evidence>
<accession>A0A4R0KS00</accession>
<keyword evidence="2" id="KW-0813">Transport</keyword>
<keyword evidence="8" id="KW-1185">Reference proteome</keyword>
<dbReference type="SUPFAM" id="SSF52540">
    <property type="entry name" value="P-loop containing nucleoside triphosphate hydrolases"/>
    <property type="match status" value="1"/>
</dbReference>
<dbReference type="PANTHER" id="PTHR42711:SF17">
    <property type="entry name" value="ABC TRANSPORTER ATP-BINDING PROTEIN"/>
    <property type="match status" value="1"/>
</dbReference>
<dbReference type="PANTHER" id="PTHR42711">
    <property type="entry name" value="ABC TRANSPORTER ATP-BINDING PROTEIN"/>
    <property type="match status" value="1"/>
</dbReference>